<keyword evidence="7" id="KW-0479">Metal-binding</keyword>
<keyword evidence="6 16" id="KW-0812">Transmembrane</keyword>
<comment type="similarity">
    <text evidence="13">Belongs to the RING-type zinc finger family. ATL subfamily.</text>
</comment>
<keyword evidence="5" id="KW-0808">Transferase</keyword>
<evidence type="ECO:0000256" key="16">
    <source>
        <dbReference type="SAM" id="Phobius"/>
    </source>
</evidence>
<reference evidence="19 20" key="1">
    <citation type="submission" date="2024-01" db="EMBL/GenBank/DDBJ databases">
        <title>The genomes of 5 underutilized Papilionoideae crops provide insights into root nodulation and disease resistance.</title>
        <authorList>
            <person name="Yuan L."/>
        </authorList>
    </citation>
    <scope>NUCLEOTIDE SEQUENCE [LARGE SCALE GENOMIC DNA]</scope>
    <source>
        <strain evidence="19">LY-2023</strain>
        <tissue evidence="19">Leaf</tissue>
    </source>
</reference>
<feature type="domain" description="RING-type" evidence="18">
    <location>
        <begin position="133"/>
        <end position="175"/>
    </location>
</feature>
<dbReference type="Proteomes" id="UP001359559">
    <property type="component" value="Unassembled WGS sequence"/>
</dbReference>
<feature type="chain" id="PRO_5042847893" description="RING-type E3 ubiquitin transferase" evidence="17">
    <location>
        <begin position="36"/>
        <end position="389"/>
    </location>
</feature>
<organism evidence="19 20">
    <name type="scientific">Clitoria ternatea</name>
    <name type="common">Butterfly pea</name>
    <dbReference type="NCBI Taxonomy" id="43366"/>
    <lineage>
        <taxon>Eukaryota</taxon>
        <taxon>Viridiplantae</taxon>
        <taxon>Streptophyta</taxon>
        <taxon>Embryophyta</taxon>
        <taxon>Tracheophyta</taxon>
        <taxon>Spermatophyta</taxon>
        <taxon>Magnoliopsida</taxon>
        <taxon>eudicotyledons</taxon>
        <taxon>Gunneridae</taxon>
        <taxon>Pentapetalae</taxon>
        <taxon>rosids</taxon>
        <taxon>fabids</taxon>
        <taxon>Fabales</taxon>
        <taxon>Fabaceae</taxon>
        <taxon>Papilionoideae</taxon>
        <taxon>50 kb inversion clade</taxon>
        <taxon>NPAAA clade</taxon>
        <taxon>indigoferoid/millettioid clade</taxon>
        <taxon>Phaseoleae</taxon>
        <taxon>Clitoria</taxon>
    </lineage>
</organism>
<name>A0AAN9JL32_CLITE</name>
<dbReference type="EMBL" id="JAYKXN010000003">
    <property type="protein sequence ID" value="KAK7301152.1"/>
    <property type="molecule type" value="Genomic_DNA"/>
</dbReference>
<dbReference type="SMART" id="SM00184">
    <property type="entry name" value="RING"/>
    <property type="match status" value="1"/>
</dbReference>
<evidence type="ECO:0000256" key="14">
    <source>
        <dbReference type="PROSITE-ProRule" id="PRU00175"/>
    </source>
</evidence>
<proteinExistence type="inferred from homology"/>
<feature type="transmembrane region" description="Helical" evidence="16">
    <location>
        <begin position="51"/>
        <end position="70"/>
    </location>
</feature>
<evidence type="ECO:0000256" key="9">
    <source>
        <dbReference type="ARBA" id="ARBA00022786"/>
    </source>
</evidence>
<comment type="caution">
    <text evidence="19">The sequence shown here is derived from an EMBL/GenBank/DDBJ whole genome shotgun (WGS) entry which is preliminary data.</text>
</comment>
<evidence type="ECO:0000256" key="17">
    <source>
        <dbReference type="SAM" id="SignalP"/>
    </source>
</evidence>
<evidence type="ECO:0000313" key="19">
    <source>
        <dbReference type="EMBL" id="KAK7301152.1"/>
    </source>
</evidence>
<dbReference type="AlphaFoldDB" id="A0AAN9JL32"/>
<dbReference type="Gene3D" id="3.30.40.10">
    <property type="entry name" value="Zinc/RING finger domain, C3HC4 (zinc finger)"/>
    <property type="match status" value="1"/>
</dbReference>
<dbReference type="CDD" id="cd16461">
    <property type="entry name" value="RING-H2_EL5-like"/>
    <property type="match status" value="1"/>
</dbReference>
<feature type="compositionally biased region" description="Basic and acidic residues" evidence="15">
    <location>
        <begin position="219"/>
        <end position="240"/>
    </location>
</feature>
<keyword evidence="9" id="KW-0833">Ubl conjugation pathway</keyword>
<feature type="signal peptide" evidence="17">
    <location>
        <begin position="1"/>
        <end position="35"/>
    </location>
</feature>
<dbReference type="PANTHER" id="PTHR14155">
    <property type="entry name" value="RING FINGER DOMAIN-CONTAINING"/>
    <property type="match status" value="1"/>
</dbReference>
<keyword evidence="20" id="KW-1185">Reference proteome</keyword>
<evidence type="ECO:0000256" key="11">
    <source>
        <dbReference type="ARBA" id="ARBA00022989"/>
    </source>
</evidence>
<evidence type="ECO:0000313" key="20">
    <source>
        <dbReference type="Proteomes" id="UP001359559"/>
    </source>
</evidence>
<evidence type="ECO:0000256" key="12">
    <source>
        <dbReference type="ARBA" id="ARBA00023136"/>
    </source>
</evidence>
<evidence type="ECO:0000256" key="1">
    <source>
        <dbReference type="ARBA" id="ARBA00000900"/>
    </source>
</evidence>
<dbReference type="GO" id="GO:0008270">
    <property type="term" value="F:zinc ion binding"/>
    <property type="evidence" value="ECO:0007669"/>
    <property type="project" value="UniProtKB-KW"/>
</dbReference>
<evidence type="ECO:0000256" key="13">
    <source>
        <dbReference type="ARBA" id="ARBA00024209"/>
    </source>
</evidence>
<evidence type="ECO:0000256" key="15">
    <source>
        <dbReference type="SAM" id="MobiDB-lite"/>
    </source>
</evidence>
<evidence type="ECO:0000256" key="4">
    <source>
        <dbReference type="ARBA" id="ARBA00012483"/>
    </source>
</evidence>
<dbReference type="PROSITE" id="PS50089">
    <property type="entry name" value="ZF_RING_2"/>
    <property type="match status" value="1"/>
</dbReference>
<dbReference type="SUPFAM" id="SSF57850">
    <property type="entry name" value="RING/U-box"/>
    <property type="match status" value="1"/>
</dbReference>
<keyword evidence="10" id="KW-0862">Zinc</keyword>
<evidence type="ECO:0000256" key="6">
    <source>
        <dbReference type="ARBA" id="ARBA00022692"/>
    </source>
</evidence>
<evidence type="ECO:0000259" key="18">
    <source>
        <dbReference type="PROSITE" id="PS50089"/>
    </source>
</evidence>
<dbReference type="Pfam" id="PF13639">
    <property type="entry name" value="zf-RING_2"/>
    <property type="match status" value="1"/>
</dbReference>
<dbReference type="InterPro" id="IPR013083">
    <property type="entry name" value="Znf_RING/FYVE/PHD"/>
</dbReference>
<keyword evidence="11 16" id="KW-1133">Transmembrane helix</keyword>
<dbReference type="GO" id="GO:0061630">
    <property type="term" value="F:ubiquitin protein ligase activity"/>
    <property type="evidence" value="ECO:0007669"/>
    <property type="project" value="UniProtKB-EC"/>
</dbReference>
<evidence type="ECO:0000256" key="8">
    <source>
        <dbReference type="ARBA" id="ARBA00022771"/>
    </source>
</evidence>
<dbReference type="EC" id="2.3.2.27" evidence="4"/>
<keyword evidence="12 16" id="KW-0472">Membrane</keyword>
<dbReference type="GO" id="GO:0016020">
    <property type="term" value="C:membrane"/>
    <property type="evidence" value="ECO:0007669"/>
    <property type="project" value="UniProtKB-SubCell"/>
</dbReference>
<feature type="region of interest" description="Disordered" evidence="15">
    <location>
        <begin position="355"/>
        <end position="375"/>
    </location>
</feature>
<evidence type="ECO:0000256" key="10">
    <source>
        <dbReference type="ARBA" id="ARBA00022833"/>
    </source>
</evidence>
<comment type="pathway">
    <text evidence="3">Protein modification; protein ubiquitination.</text>
</comment>
<evidence type="ECO:0000256" key="3">
    <source>
        <dbReference type="ARBA" id="ARBA00004906"/>
    </source>
</evidence>
<evidence type="ECO:0000256" key="7">
    <source>
        <dbReference type="ARBA" id="ARBA00022723"/>
    </source>
</evidence>
<dbReference type="PANTHER" id="PTHR14155:SF502">
    <property type="entry name" value="TRANSCRIPTION FACTOR C2H2 FAMILY-RELATED"/>
    <property type="match status" value="1"/>
</dbReference>
<comment type="catalytic activity">
    <reaction evidence="1">
        <text>S-ubiquitinyl-[E2 ubiquitin-conjugating enzyme]-L-cysteine + [acceptor protein]-L-lysine = [E2 ubiquitin-conjugating enzyme]-L-cysteine + N(6)-ubiquitinyl-[acceptor protein]-L-lysine.</text>
        <dbReference type="EC" id="2.3.2.27"/>
    </reaction>
</comment>
<evidence type="ECO:0000256" key="5">
    <source>
        <dbReference type="ARBA" id="ARBA00022679"/>
    </source>
</evidence>
<evidence type="ECO:0000256" key="2">
    <source>
        <dbReference type="ARBA" id="ARBA00004167"/>
    </source>
</evidence>
<comment type="subcellular location">
    <subcellularLocation>
        <location evidence="2">Membrane</location>
        <topology evidence="2">Single-pass membrane protein</topology>
    </subcellularLocation>
</comment>
<dbReference type="InterPro" id="IPR053238">
    <property type="entry name" value="RING-H2_zinc_finger"/>
</dbReference>
<protein>
    <recommendedName>
        <fullName evidence="4">RING-type E3 ubiquitin transferase</fullName>
        <ecNumber evidence="4">2.3.2.27</ecNumber>
    </recommendedName>
</protein>
<gene>
    <name evidence="19" type="ORF">RJT34_12013</name>
</gene>
<feature type="region of interest" description="Disordered" evidence="15">
    <location>
        <begin position="204"/>
        <end position="240"/>
    </location>
</feature>
<accession>A0AAN9JL32</accession>
<keyword evidence="17" id="KW-0732">Signal</keyword>
<keyword evidence="8 14" id="KW-0863">Zinc-finger</keyword>
<dbReference type="InterPro" id="IPR001841">
    <property type="entry name" value="Znf_RING"/>
</dbReference>
<dbReference type="FunFam" id="3.30.40.10:FF:000187">
    <property type="entry name" value="E3 ubiquitin-protein ligase ATL6"/>
    <property type="match status" value="1"/>
</dbReference>
<sequence>MSIQNKNPLTLQGHVWLSLFHLLLIIHLSPRPVTAQPVAPAVDPDSNKSVVTIMAIIAVMFLISGFLSLYSRKCNDHQPQTRARLDHAVPTGANGNGSQAEPNGLNKDIIDTFPTFLYSDVKGLKMGKDTLACAVCLNEFQDDETLRMVPTCCHVYHPDCIDPWLASHTTCPLCRANLVPTPEGDTNININMHPVLSIQIPDDNEEHEHEHEHDDDDHDHDHGHDDDNKKEDDVESPKVDMLRRIRAMNQSRPSRSRSTGYLNAQFFPRSNSMGQLVQPAENYERFTLRLPDEVQSQMVNTTTLKRTSSCVCFTRMSSGTWGYRTRSVTGRGYVPFGSEEQWCFNLTPPRTLVRSNRSVRKSSSPSSTGGVALDNNVGERSCDNFLRLG</sequence>